<dbReference type="InterPro" id="IPR050373">
    <property type="entry name" value="Fibrinogen_C-term_domain"/>
</dbReference>
<evidence type="ECO:0000256" key="3">
    <source>
        <dbReference type="SAM" id="SignalP"/>
    </source>
</evidence>
<name>A0A5N5TCB1_9CRUS</name>
<dbReference type="OrthoDB" id="6361951at2759"/>
<dbReference type="InterPro" id="IPR036056">
    <property type="entry name" value="Fibrinogen-like_C"/>
</dbReference>
<evidence type="ECO:0000313" key="5">
    <source>
        <dbReference type="EMBL" id="KAB7503819.1"/>
    </source>
</evidence>
<feature type="signal peptide" evidence="3">
    <location>
        <begin position="1"/>
        <end position="22"/>
    </location>
</feature>
<sequence length="305" mass="35379">MIVIKYFTFFVILYLNINVINSEIDQDISLGLKSIFEGIGFSPSCVSKTLSICEQKEATKSLLHNAEQDVLKMLNETRNKNLEHKRPKNCKEIQNIGDTESGIKKIYPYRCCIEKSVNVFCDQETDGGGWTVIQYRYDFAKRENFYRRWTEYKLGFGNLEREFWLGLDNIHALVSDSLMELRVDLEDYEGNIRYAKYSYFHISDESNKFSVDFGDYTGDSGDGLRSHLGIKFSTHDQDNDEASNENCAGRYKGGWWYRQCHESNLNGLPHKGNHSSFADGINWHPFRGYHNSLRKSKLNIRPSFS</sequence>
<dbReference type="PROSITE" id="PS51406">
    <property type="entry name" value="FIBRINOGEN_C_2"/>
    <property type="match status" value="1"/>
</dbReference>
<gene>
    <name evidence="5" type="primary">TL5B_2</name>
    <name evidence="5" type="ORF">Anas_12930</name>
</gene>
<feature type="domain" description="Fibrinogen C-terminal" evidence="4">
    <location>
        <begin position="81"/>
        <end position="304"/>
    </location>
</feature>
<comment type="caution">
    <text evidence="5">The sequence shown here is derived from an EMBL/GenBank/DDBJ whole genome shotgun (WGS) entry which is preliminary data.</text>
</comment>
<dbReference type="Pfam" id="PF00147">
    <property type="entry name" value="Fibrinogen_C"/>
    <property type="match status" value="1"/>
</dbReference>
<dbReference type="PANTHER" id="PTHR19143">
    <property type="entry name" value="FIBRINOGEN/TENASCIN/ANGIOPOEITIN"/>
    <property type="match status" value="1"/>
</dbReference>
<proteinExistence type="predicted"/>
<comment type="function">
    <text evidence="2">Lectin involved in innate immunity. Agglutinates all types of human erythrocytes, Gram-positive and Gram-negative bacteria. Has a stronger agglutinating activity towards Gram-negative bacteria than towards Gram-positive bacteria. Specifically recognizes acetyl group-containing substances on agglutinated cells. The hemagglutinating activity was inhibited by EDTA, acetyl group-containing mono- and disaccharides, N-acetyl derivatives of amino acids, other acetyl group-containing substances, propionamide and benzamide. Enhances the antimicrobial activity of big defensin against Gram-positive bacteria but not against Gram-negative bacteria.</text>
</comment>
<organism evidence="5 6">
    <name type="scientific">Armadillidium nasatum</name>
    <dbReference type="NCBI Taxonomy" id="96803"/>
    <lineage>
        <taxon>Eukaryota</taxon>
        <taxon>Metazoa</taxon>
        <taxon>Ecdysozoa</taxon>
        <taxon>Arthropoda</taxon>
        <taxon>Crustacea</taxon>
        <taxon>Multicrustacea</taxon>
        <taxon>Malacostraca</taxon>
        <taxon>Eumalacostraca</taxon>
        <taxon>Peracarida</taxon>
        <taxon>Isopoda</taxon>
        <taxon>Oniscidea</taxon>
        <taxon>Crinocheta</taxon>
        <taxon>Armadillidiidae</taxon>
        <taxon>Armadillidium</taxon>
    </lineage>
</organism>
<dbReference type="CDD" id="cd00087">
    <property type="entry name" value="FReD"/>
    <property type="match status" value="1"/>
</dbReference>
<dbReference type="EMBL" id="SEYY01004366">
    <property type="protein sequence ID" value="KAB7503819.1"/>
    <property type="molecule type" value="Genomic_DNA"/>
</dbReference>
<protein>
    <submittedName>
        <fullName evidence="5">Techylectin-5B</fullName>
    </submittedName>
</protein>
<evidence type="ECO:0000259" key="4">
    <source>
        <dbReference type="PROSITE" id="PS51406"/>
    </source>
</evidence>
<dbReference type="FunFam" id="3.90.215.10:FF:000001">
    <property type="entry name" value="Tenascin isoform 1"/>
    <property type="match status" value="1"/>
</dbReference>
<keyword evidence="1" id="KW-1015">Disulfide bond</keyword>
<dbReference type="NCBIfam" id="NF040941">
    <property type="entry name" value="GGGWT_bact"/>
    <property type="match status" value="1"/>
</dbReference>
<keyword evidence="6" id="KW-1185">Reference proteome</keyword>
<dbReference type="Gene3D" id="3.90.215.10">
    <property type="entry name" value="Gamma Fibrinogen, chain A, domain 1"/>
    <property type="match status" value="1"/>
</dbReference>
<accession>A0A5N5TCB1</accession>
<dbReference type="InterPro" id="IPR002181">
    <property type="entry name" value="Fibrinogen_a/b/g_C_dom"/>
</dbReference>
<evidence type="ECO:0000256" key="2">
    <source>
        <dbReference type="ARBA" id="ARBA00053344"/>
    </source>
</evidence>
<dbReference type="InterPro" id="IPR020837">
    <property type="entry name" value="Fibrinogen_CS"/>
</dbReference>
<evidence type="ECO:0000313" key="6">
    <source>
        <dbReference type="Proteomes" id="UP000326759"/>
    </source>
</evidence>
<dbReference type="Proteomes" id="UP000326759">
    <property type="component" value="Unassembled WGS sequence"/>
</dbReference>
<feature type="chain" id="PRO_5024453384" evidence="3">
    <location>
        <begin position="23"/>
        <end position="305"/>
    </location>
</feature>
<keyword evidence="3" id="KW-0732">Signal</keyword>
<evidence type="ECO:0000256" key="1">
    <source>
        <dbReference type="ARBA" id="ARBA00023157"/>
    </source>
</evidence>
<dbReference type="AlphaFoldDB" id="A0A5N5TCB1"/>
<reference evidence="5 6" key="1">
    <citation type="journal article" date="2019" name="PLoS Biol.">
        <title>Sex chromosomes control vertical transmission of feminizing Wolbachia symbionts in an isopod.</title>
        <authorList>
            <person name="Becking T."/>
            <person name="Chebbi M.A."/>
            <person name="Giraud I."/>
            <person name="Moumen B."/>
            <person name="Laverre T."/>
            <person name="Caubet Y."/>
            <person name="Peccoud J."/>
            <person name="Gilbert C."/>
            <person name="Cordaux R."/>
        </authorList>
    </citation>
    <scope>NUCLEOTIDE SEQUENCE [LARGE SCALE GENOMIC DNA]</scope>
    <source>
        <strain evidence="5">ANa2</strain>
        <tissue evidence="5">Whole body excluding digestive tract and cuticle</tissue>
    </source>
</reference>
<dbReference type="PROSITE" id="PS00514">
    <property type="entry name" value="FIBRINOGEN_C_1"/>
    <property type="match status" value="1"/>
</dbReference>
<dbReference type="GO" id="GO:0005615">
    <property type="term" value="C:extracellular space"/>
    <property type="evidence" value="ECO:0007669"/>
    <property type="project" value="TreeGrafter"/>
</dbReference>
<dbReference type="GO" id="GO:0030246">
    <property type="term" value="F:carbohydrate binding"/>
    <property type="evidence" value="ECO:0007669"/>
    <property type="project" value="UniProtKB-ARBA"/>
</dbReference>
<dbReference type="SMART" id="SM00186">
    <property type="entry name" value="FBG"/>
    <property type="match status" value="1"/>
</dbReference>
<dbReference type="SUPFAM" id="SSF56496">
    <property type="entry name" value="Fibrinogen C-terminal domain-like"/>
    <property type="match status" value="1"/>
</dbReference>
<dbReference type="InterPro" id="IPR014716">
    <property type="entry name" value="Fibrinogen_a/b/g_C_1"/>
</dbReference>